<feature type="compositionally biased region" description="Basic and acidic residues" evidence="3">
    <location>
        <begin position="483"/>
        <end position="496"/>
    </location>
</feature>
<keyword evidence="2" id="KW-0862">Zinc</keyword>
<keyword evidence="2" id="KW-0479">Metal-binding</keyword>
<dbReference type="Gene3D" id="4.10.60.10">
    <property type="entry name" value="Zinc finger, CCHC-type"/>
    <property type="match status" value="1"/>
</dbReference>
<dbReference type="SUPFAM" id="SSF57756">
    <property type="entry name" value="Retrovirus zinc finger-like domains"/>
    <property type="match status" value="1"/>
</dbReference>
<feature type="compositionally biased region" description="Basic and acidic residues" evidence="3">
    <location>
        <begin position="48"/>
        <end position="60"/>
    </location>
</feature>
<gene>
    <name evidence="5" type="ORF">AAF712_016400</name>
</gene>
<feature type="compositionally biased region" description="Acidic residues" evidence="3">
    <location>
        <begin position="607"/>
        <end position="618"/>
    </location>
</feature>
<feature type="domain" description="CCHC-type" evidence="4">
    <location>
        <begin position="516"/>
        <end position="531"/>
    </location>
</feature>
<feature type="compositionally biased region" description="Acidic residues" evidence="3">
    <location>
        <begin position="645"/>
        <end position="655"/>
    </location>
</feature>
<feature type="region of interest" description="Disordered" evidence="3">
    <location>
        <begin position="439"/>
        <end position="507"/>
    </location>
</feature>
<dbReference type="InterPro" id="IPR036875">
    <property type="entry name" value="Znf_CCHC_sf"/>
</dbReference>
<reference evidence="5 6" key="1">
    <citation type="submission" date="2024-05" db="EMBL/GenBank/DDBJ databases">
        <title>A draft genome resource for the thread blight pathogen Marasmius tenuissimus strain MS-2.</title>
        <authorList>
            <person name="Yulfo-Soto G.E."/>
            <person name="Baruah I.K."/>
            <person name="Amoako-Attah I."/>
            <person name="Bukari Y."/>
            <person name="Meinhardt L.W."/>
            <person name="Bailey B.A."/>
            <person name="Cohen S.P."/>
        </authorList>
    </citation>
    <scope>NUCLEOTIDE SEQUENCE [LARGE SCALE GENOMIC DNA]</scope>
    <source>
        <strain evidence="5 6">MS-2</strain>
    </source>
</reference>
<dbReference type="PROSITE" id="PS50158">
    <property type="entry name" value="ZF_CCHC"/>
    <property type="match status" value="1"/>
</dbReference>
<keyword evidence="6" id="KW-1185">Reference proteome</keyword>
<keyword evidence="1" id="KW-0507">mRNA processing</keyword>
<evidence type="ECO:0000259" key="4">
    <source>
        <dbReference type="PROSITE" id="PS50158"/>
    </source>
</evidence>
<evidence type="ECO:0000313" key="6">
    <source>
        <dbReference type="Proteomes" id="UP001437256"/>
    </source>
</evidence>
<organism evidence="5 6">
    <name type="scientific">Marasmius tenuissimus</name>
    <dbReference type="NCBI Taxonomy" id="585030"/>
    <lineage>
        <taxon>Eukaryota</taxon>
        <taxon>Fungi</taxon>
        <taxon>Dikarya</taxon>
        <taxon>Basidiomycota</taxon>
        <taxon>Agaricomycotina</taxon>
        <taxon>Agaricomycetes</taxon>
        <taxon>Agaricomycetidae</taxon>
        <taxon>Agaricales</taxon>
        <taxon>Marasmiineae</taxon>
        <taxon>Marasmiaceae</taxon>
        <taxon>Marasmius</taxon>
    </lineage>
</organism>
<protein>
    <recommendedName>
        <fullName evidence="4">CCHC-type domain-containing protein</fullName>
    </recommendedName>
</protein>
<dbReference type="Proteomes" id="UP001437256">
    <property type="component" value="Unassembled WGS sequence"/>
</dbReference>
<feature type="region of interest" description="Disordered" evidence="3">
    <location>
        <begin position="607"/>
        <end position="694"/>
    </location>
</feature>
<evidence type="ECO:0000313" key="5">
    <source>
        <dbReference type="EMBL" id="KAL0056982.1"/>
    </source>
</evidence>
<feature type="region of interest" description="Disordered" evidence="3">
    <location>
        <begin position="1"/>
        <end position="71"/>
    </location>
</feature>
<feature type="compositionally biased region" description="Basic residues" evidence="3">
    <location>
        <begin position="449"/>
        <end position="459"/>
    </location>
</feature>
<evidence type="ECO:0000256" key="3">
    <source>
        <dbReference type="SAM" id="MobiDB-lite"/>
    </source>
</evidence>
<dbReference type="SMART" id="SM00343">
    <property type="entry name" value="ZnF_C2HC"/>
    <property type="match status" value="1"/>
</dbReference>
<dbReference type="InterPro" id="IPR001878">
    <property type="entry name" value="Znf_CCHC"/>
</dbReference>
<evidence type="ECO:0000256" key="1">
    <source>
        <dbReference type="ARBA" id="ARBA00022664"/>
    </source>
</evidence>
<sequence length="729" mass="81993">MPPKSRIAKAKEAAAKEKQDVPNESPTSVTIPVQQEEPVSSGQGLERSSVDGPRDQDKDLSAQGEADFNGLREINHGDAFLDDVKIAGPSNKECGYLSDSTDAGDRIPAYLKAKGKAGKGDDENDDGDMELQAQILDSIKSNNDKALSEEFLKWKRTHQSVPDETVMKTPAKTPSVKIEEVVDEEATPFQRKQVLAKKRQASNSEIVSTVMANRIAKLTDNRTIDALSEHRKGKDNQPFDFVNPRSNIRRTLNETTSDRGTMPGTETKKMKIKPIRPDKYNGEVSARKFLRFVKAVRRYMIDGNVPIERQVDIMTNDLEGIAYNFVERLYGDEPENWTLNDVFIQLFNHIFPLNYRSEQRKKLKNHTQNRQRVRTYVASFEELCDTIGNIDDKSKVATLWDSFDPIIQKGLYNRELHPERSSWNDVVITAETVELVEGITTGNNAGNKHQGHNGNKKKFRKEERTSSFSVTVQEGSSKPKNSTSEKKPFSKKDNNKKGKGQTLSAKKKKQYHAEGRCFGCGELGHLARDCPPNTTVKGDKGSKNPPGLTSYNLEFELPGMNDMWEDEEDMIATLTLNSVAPVQLDWFTDVERTLFEEDFFSTLDEYQLNEEDREESNDEGSVNCPDSEDDETPYLTPLESVPETQFEDDDSDDEMPLLQDVSDTESEMDPEEGISEHGQEFDDEPTSGIMETGHASSCAITIQPSRPTTDDSDVPMLDLDIEMDSEVEK</sequence>
<dbReference type="EMBL" id="JBBXMP010000770">
    <property type="protein sequence ID" value="KAL0056982.1"/>
    <property type="molecule type" value="Genomic_DNA"/>
</dbReference>
<evidence type="ECO:0000256" key="2">
    <source>
        <dbReference type="PROSITE-ProRule" id="PRU00047"/>
    </source>
</evidence>
<feature type="compositionally biased region" description="Basic and acidic residues" evidence="3">
    <location>
        <begin position="9"/>
        <end position="21"/>
    </location>
</feature>
<feature type="compositionally biased region" description="Polar residues" evidence="3">
    <location>
        <begin position="466"/>
        <end position="482"/>
    </location>
</feature>
<accession>A0ABR2Z916</accession>
<keyword evidence="2" id="KW-0863">Zinc-finger</keyword>
<dbReference type="Pfam" id="PF00098">
    <property type="entry name" value="zf-CCHC"/>
    <property type="match status" value="1"/>
</dbReference>
<proteinExistence type="predicted"/>
<name>A0ABR2Z916_9AGAR</name>
<feature type="compositionally biased region" description="Polar residues" evidence="3">
    <location>
        <begin position="22"/>
        <end position="43"/>
    </location>
</feature>
<comment type="caution">
    <text evidence="5">The sequence shown here is derived from an EMBL/GenBank/DDBJ whole genome shotgun (WGS) entry which is preliminary data.</text>
</comment>
<feature type="compositionally biased region" description="Acidic residues" evidence="3">
    <location>
        <begin position="662"/>
        <end position="673"/>
    </location>
</feature>